<dbReference type="SMART" id="SM00257">
    <property type="entry name" value="LysM"/>
    <property type="match status" value="3"/>
</dbReference>
<protein>
    <submittedName>
        <fullName evidence="3">LysM peptidoglycan-binding domain-containing protein</fullName>
    </submittedName>
</protein>
<evidence type="ECO:0000313" key="4">
    <source>
        <dbReference type="Proteomes" id="UP000473278"/>
    </source>
</evidence>
<evidence type="ECO:0000259" key="2">
    <source>
        <dbReference type="PROSITE" id="PS51782"/>
    </source>
</evidence>
<accession>A0A6M1SVJ5</accession>
<feature type="domain" description="LysM" evidence="2">
    <location>
        <begin position="399"/>
        <end position="442"/>
    </location>
</feature>
<evidence type="ECO:0000256" key="1">
    <source>
        <dbReference type="SAM" id="SignalP"/>
    </source>
</evidence>
<dbReference type="Gene3D" id="3.10.350.10">
    <property type="entry name" value="LysM domain"/>
    <property type="match status" value="3"/>
</dbReference>
<proteinExistence type="predicted"/>
<dbReference type="PANTHER" id="PTHR33734:SF22">
    <property type="entry name" value="MEMBRANE-BOUND LYTIC MUREIN TRANSGLYCOSYLASE D"/>
    <property type="match status" value="1"/>
</dbReference>
<organism evidence="3 4">
    <name type="scientific">Halalkalibaculum roseum</name>
    <dbReference type="NCBI Taxonomy" id="2709311"/>
    <lineage>
        <taxon>Bacteria</taxon>
        <taxon>Pseudomonadati</taxon>
        <taxon>Balneolota</taxon>
        <taxon>Balneolia</taxon>
        <taxon>Balneolales</taxon>
        <taxon>Balneolaceae</taxon>
        <taxon>Halalkalibaculum</taxon>
    </lineage>
</organism>
<comment type="caution">
    <text evidence="3">The sequence shown here is derived from an EMBL/GenBank/DDBJ whole genome shotgun (WGS) entry which is preliminary data.</text>
</comment>
<keyword evidence="1" id="KW-0732">Signal</keyword>
<feature type="chain" id="PRO_5026844696" evidence="1">
    <location>
        <begin position="27"/>
        <end position="718"/>
    </location>
</feature>
<dbReference type="Gene3D" id="2.60.450.10">
    <property type="entry name" value="Lipopolysaccharide (LPS) transport protein A like domain"/>
    <property type="match status" value="1"/>
</dbReference>
<dbReference type="Pfam" id="PF13100">
    <property type="entry name" value="OstA_2"/>
    <property type="match status" value="1"/>
</dbReference>
<dbReference type="PANTHER" id="PTHR33734">
    <property type="entry name" value="LYSM DOMAIN-CONTAINING GPI-ANCHORED PROTEIN 2"/>
    <property type="match status" value="1"/>
</dbReference>
<feature type="signal peptide" evidence="1">
    <location>
        <begin position="1"/>
        <end position="26"/>
    </location>
</feature>
<name>A0A6M1SVJ5_9BACT</name>
<dbReference type="GO" id="GO:0008932">
    <property type="term" value="F:lytic endotransglycosylase activity"/>
    <property type="evidence" value="ECO:0007669"/>
    <property type="project" value="TreeGrafter"/>
</dbReference>
<dbReference type="CDD" id="cd00118">
    <property type="entry name" value="LysM"/>
    <property type="match status" value="3"/>
</dbReference>
<dbReference type="InterPro" id="IPR005653">
    <property type="entry name" value="OstA-like_N"/>
</dbReference>
<dbReference type="InterPro" id="IPR036779">
    <property type="entry name" value="LysM_dom_sf"/>
</dbReference>
<feature type="domain" description="LysM" evidence="2">
    <location>
        <begin position="295"/>
        <end position="338"/>
    </location>
</feature>
<dbReference type="AlphaFoldDB" id="A0A6M1SVJ5"/>
<dbReference type="Proteomes" id="UP000473278">
    <property type="component" value="Unassembled WGS sequence"/>
</dbReference>
<dbReference type="PROSITE" id="PS51782">
    <property type="entry name" value="LYSM"/>
    <property type="match status" value="3"/>
</dbReference>
<evidence type="ECO:0000313" key="3">
    <source>
        <dbReference type="EMBL" id="NGP76882.1"/>
    </source>
</evidence>
<sequence length="718" mass="81433">MNTFLKFLRSALLLLVLLSLFTSARAQILLDSLDADLFVTETIDGQRVQKMLGNAYIISLEEDIEIFSDSIYRYINLNEIRAYGNIQINTENEKIWSDSLVYFTDIDFTQLRGRVIIEADSTTLFGSSVDYRFSNKVAHFIDNIRLEDPEGILTANSGFYYREADSAVFRGQVQLRDTTQYIEGDSLFSNRGEKYYEMYGEIFAVDGDNNSTLKGDYLEADASGRRLLRGNAWLKNISEDTTGTAQSDSIRTRPPIMTSFRPDSVSLRPDTLSDVSDSVAVIADDEDSIGQAEALTHRVRAGETLFGIARNYNVTVDSLKKWNNFSGNNLNTGQNLLVKPPESVSIIKHTVRPKETLFSLSREYQVTIEQIKSWNSLTSNNLNVGQELTFYKDSLNGESIYIVERGDNLFQIARDYNMTVEELRELNNLTTNNITAGQELRVKTTDSTNFSIDTVASDTTNVPVYARAEVPEDSLRSPRSAGIDTTHIRASRILSQQYSTPTDTSTIVNAYENVRIWSRKFSAISDTSRYDDREETFELWSNAKTWHEQVQLSGPYIKVFLQDGEIDQLRAFPKPFAVQQDTSLNRLNQIKGDTLNAYFTGGDLREIHVFGGSHLLRFTKNDQGDPDGAIDLTAPSTRIFFEDGELVEMKSLGTINGSYLPQSEQTSKRQLEGFIWTPDLQPQRPQEKMIPRFPPVPEVRPFELPRRYVNYIDGKTDQ</sequence>
<feature type="domain" description="LysM" evidence="2">
    <location>
        <begin position="347"/>
        <end position="390"/>
    </location>
</feature>
<keyword evidence="4" id="KW-1185">Reference proteome</keyword>
<dbReference type="RefSeq" id="WP_165141713.1">
    <property type="nucleotide sequence ID" value="NZ_JAALLT010000003.1"/>
</dbReference>
<gene>
    <name evidence="3" type="ORF">G3570_09575</name>
</gene>
<dbReference type="EMBL" id="JAALLT010000003">
    <property type="protein sequence ID" value="NGP76882.1"/>
    <property type="molecule type" value="Genomic_DNA"/>
</dbReference>
<reference evidence="3 4" key="1">
    <citation type="submission" date="2020-02" db="EMBL/GenBank/DDBJ databases">
        <title>Balneolaceae bacterium YR4-1, complete genome.</title>
        <authorList>
            <person name="Li Y."/>
            <person name="Wu S."/>
        </authorList>
    </citation>
    <scope>NUCLEOTIDE SEQUENCE [LARGE SCALE GENOMIC DNA]</scope>
    <source>
        <strain evidence="3 4">YR4-1</strain>
    </source>
</reference>
<dbReference type="Pfam" id="PF01476">
    <property type="entry name" value="LysM"/>
    <property type="match status" value="3"/>
</dbReference>
<dbReference type="InterPro" id="IPR018392">
    <property type="entry name" value="LysM"/>
</dbReference>
<dbReference type="SUPFAM" id="SSF54106">
    <property type="entry name" value="LysM domain"/>
    <property type="match status" value="3"/>
</dbReference>